<feature type="chain" id="PRO_5044796821" description="Secreted protein" evidence="1">
    <location>
        <begin position="23"/>
        <end position="167"/>
    </location>
</feature>
<dbReference type="Proteomes" id="UP001608902">
    <property type="component" value="Unassembled WGS sequence"/>
</dbReference>
<dbReference type="AlphaFoldDB" id="A0ABD6E407"/>
<name>A0ABD6E407_9BILA</name>
<dbReference type="EMBL" id="JBGFUD010000504">
    <property type="protein sequence ID" value="MFH4974669.1"/>
    <property type="molecule type" value="Genomic_DNA"/>
</dbReference>
<evidence type="ECO:0000256" key="1">
    <source>
        <dbReference type="SAM" id="SignalP"/>
    </source>
</evidence>
<protein>
    <recommendedName>
        <fullName evidence="4">Secreted protein</fullName>
    </recommendedName>
</protein>
<keyword evidence="3" id="KW-1185">Reference proteome</keyword>
<evidence type="ECO:0000313" key="2">
    <source>
        <dbReference type="EMBL" id="MFH4974669.1"/>
    </source>
</evidence>
<comment type="caution">
    <text evidence="2">The sequence shown here is derived from an EMBL/GenBank/DDBJ whole genome shotgun (WGS) entry which is preliminary data.</text>
</comment>
<evidence type="ECO:0008006" key="4">
    <source>
        <dbReference type="Google" id="ProtNLM"/>
    </source>
</evidence>
<feature type="signal peptide" evidence="1">
    <location>
        <begin position="1"/>
        <end position="22"/>
    </location>
</feature>
<keyword evidence="1" id="KW-0732">Signal</keyword>
<sequence length="167" mass="18794">MNVFGIAIRVFVTAAFVGLCEATKCWSGLQGTVNGQTGNSTFIVRECLNPEATCIRVKYCKIDPQSKDDYEYGTADYCEGEKFFEEPENMSFKGECRMIRGKRHTRERFVACTTMETTEGRYSVLYNECCHICEADAACNKNQTVSDPTPCDDLDYTHHLSNQSTSP</sequence>
<gene>
    <name evidence="2" type="ORF">AB6A40_001378</name>
</gene>
<evidence type="ECO:0000313" key="3">
    <source>
        <dbReference type="Proteomes" id="UP001608902"/>
    </source>
</evidence>
<proteinExistence type="predicted"/>
<reference evidence="2 3" key="1">
    <citation type="submission" date="2024-08" db="EMBL/GenBank/DDBJ databases">
        <title>Gnathostoma spinigerum genome.</title>
        <authorList>
            <person name="Gonzalez-Bertolin B."/>
            <person name="Monzon S."/>
            <person name="Zaballos A."/>
            <person name="Jimenez P."/>
            <person name="Dekumyoy P."/>
            <person name="Varona S."/>
            <person name="Cuesta I."/>
            <person name="Sumanam S."/>
            <person name="Adisakwattana P."/>
            <person name="Gasser R.B."/>
            <person name="Hernandez-Gonzalez A."/>
            <person name="Young N.D."/>
            <person name="Perteguer M.J."/>
        </authorList>
    </citation>
    <scope>NUCLEOTIDE SEQUENCE [LARGE SCALE GENOMIC DNA]</scope>
    <source>
        <strain evidence="2">AL3</strain>
        <tissue evidence="2">Liver</tissue>
    </source>
</reference>
<accession>A0ABD6E407</accession>
<organism evidence="2 3">
    <name type="scientific">Gnathostoma spinigerum</name>
    <dbReference type="NCBI Taxonomy" id="75299"/>
    <lineage>
        <taxon>Eukaryota</taxon>
        <taxon>Metazoa</taxon>
        <taxon>Ecdysozoa</taxon>
        <taxon>Nematoda</taxon>
        <taxon>Chromadorea</taxon>
        <taxon>Rhabditida</taxon>
        <taxon>Spirurina</taxon>
        <taxon>Gnathostomatomorpha</taxon>
        <taxon>Gnathostomatoidea</taxon>
        <taxon>Gnathostomatidae</taxon>
        <taxon>Gnathostoma</taxon>
    </lineage>
</organism>